<dbReference type="KEGG" id="maes:Ga0123461_1664"/>
<dbReference type="Proteomes" id="UP000231701">
    <property type="component" value="Chromosome"/>
</dbReference>
<protein>
    <submittedName>
        <fullName evidence="4">NAD(P)H dehydrogenase (Quinone)</fullName>
        <ecNumber evidence="4">1.6.5.2</ecNumber>
    </submittedName>
</protein>
<keyword evidence="2" id="KW-0288">FMN</keyword>
<dbReference type="PROSITE" id="PS50902">
    <property type="entry name" value="FLAVODOXIN_LIKE"/>
    <property type="match status" value="1"/>
</dbReference>
<evidence type="ECO:0000256" key="1">
    <source>
        <dbReference type="ARBA" id="ARBA00022630"/>
    </source>
</evidence>
<keyword evidence="4" id="KW-0560">Oxidoreductase</keyword>
<accession>A0A2K8KYM5</accession>
<evidence type="ECO:0000313" key="5">
    <source>
        <dbReference type="Proteomes" id="UP000231701"/>
    </source>
</evidence>
<name>A0A2K8KYM5_MARES</name>
<dbReference type="EC" id="1.6.5.2" evidence="4"/>
<dbReference type="OrthoDB" id="9801479at2"/>
<keyword evidence="1" id="KW-0285">Flavoprotein</keyword>
<dbReference type="InterPro" id="IPR029039">
    <property type="entry name" value="Flavoprotein-like_sf"/>
</dbReference>
<organism evidence="4 5">
    <name type="scientific">Mariprofundus aestuarium</name>
    <dbReference type="NCBI Taxonomy" id="1921086"/>
    <lineage>
        <taxon>Bacteria</taxon>
        <taxon>Pseudomonadati</taxon>
        <taxon>Pseudomonadota</taxon>
        <taxon>Candidatius Mariprofundia</taxon>
        <taxon>Mariprofundales</taxon>
        <taxon>Mariprofundaceae</taxon>
        <taxon>Mariprofundus</taxon>
    </lineage>
</organism>
<keyword evidence="5" id="KW-1185">Reference proteome</keyword>
<dbReference type="InterPro" id="IPR005025">
    <property type="entry name" value="FMN_Rdtase-like_dom"/>
</dbReference>
<dbReference type="PANTHER" id="PTHR30546:SF23">
    <property type="entry name" value="FLAVOPROTEIN-LIKE PROTEIN YCP4-RELATED"/>
    <property type="match status" value="1"/>
</dbReference>
<dbReference type="GO" id="GO:0003955">
    <property type="term" value="F:NAD(P)H dehydrogenase (quinone) activity"/>
    <property type="evidence" value="ECO:0007669"/>
    <property type="project" value="UniProtKB-EC"/>
</dbReference>
<dbReference type="EMBL" id="CP018799">
    <property type="protein sequence ID" value="ATX80077.1"/>
    <property type="molecule type" value="Genomic_DNA"/>
</dbReference>
<proteinExistence type="predicted"/>
<dbReference type="AlphaFoldDB" id="A0A2K8KYM5"/>
<dbReference type="GO" id="GO:0016020">
    <property type="term" value="C:membrane"/>
    <property type="evidence" value="ECO:0007669"/>
    <property type="project" value="TreeGrafter"/>
</dbReference>
<dbReference type="InterPro" id="IPR008254">
    <property type="entry name" value="Flavodoxin/NO_synth"/>
</dbReference>
<dbReference type="Pfam" id="PF03358">
    <property type="entry name" value="FMN_red"/>
    <property type="match status" value="1"/>
</dbReference>
<feature type="domain" description="Flavodoxin-like" evidence="3">
    <location>
        <begin position="3"/>
        <end position="172"/>
    </location>
</feature>
<evidence type="ECO:0000259" key="3">
    <source>
        <dbReference type="PROSITE" id="PS50902"/>
    </source>
</evidence>
<dbReference type="Gene3D" id="3.40.50.360">
    <property type="match status" value="1"/>
</dbReference>
<evidence type="ECO:0000313" key="4">
    <source>
        <dbReference type="EMBL" id="ATX80077.1"/>
    </source>
</evidence>
<reference evidence="4 5" key="1">
    <citation type="submission" date="2016-12" db="EMBL/GenBank/DDBJ databases">
        <title>Isolation and genomic insights into novel planktonic Zetaproteobacteria from stratified waters of the Chesapeake Bay.</title>
        <authorList>
            <person name="McAllister S.M."/>
            <person name="Kato S."/>
            <person name="Chan C.S."/>
            <person name="Chiu B.K."/>
            <person name="Field E.K."/>
        </authorList>
    </citation>
    <scope>NUCLEOTIDE SEQUENCE [LARGE SCALE GENOMIC DNA]</scope>
    <source>
        <strain evidence="4 5">CP-5</strain>
    </source>
</reference>
<dbReference type="PANTHER" id="PTHR30546">
    <property type="entry name" value="FLAVODOXIN-RELATED PROTEIN WRBA-RELATED"/>
    <property type="match status" value="1"/>
</dbReference>
<sequence>MDVLIAYHSDYGNTKKMADAIAAGLKVANPAVSVKLQVAENTSLDDLLAADVIVFGTPVHMGSMAWQMKQLIDQAGKLWMEGGLEGKVGGVFATGGGFGGAGGGVETTMISLHSHFLEQGLVTVGFPKSLPGYADGGLQWGPYGRSGNHEGMPGSVSEGALAAARSYGAHLAEIAGKLID</sequence>
<gene>
    <name evidence="4" type="ORF">Ga0123461_1664</name>
</gene>
<dbReference type="SUPFAM" id="SSF52218">
    <property type="entry name" value="Flavoproteins"/>
    <property type="match status" value="1"/>
</dbReference>
<evidence type="ECO:0000256" key="2">
    <source>
        <dbReference type="ARBA" id="ARBA00022643"/>
    </source>
</evidence>
<dbReference type="GO" id="GO:0010181">
    <property type="term" value="F:FMN binding"/>
    <property type="evidence" value="ECO:0007669"/>
    <property type="project" value="InterPro"/>
</dbReference>
<dbReference type="RefSeq" id="WP_100277891.1">
    <property type="nucleotide sequence ID" value="NZ_CP018799.1"/>
</dbReference>